<organism evidence="3 4">
    <name type="scientific">Pyrobaculum oguniense (strain DSM 13380 / JCM 10595 / TE7)</name>
    <dbReference type="NCBI Taxonomy" id="698757"/>
    <lineage>
        <taxon>Archaea</taxon>
        <taxon>Thermoproteota</taxon>
        <taxon>Thermoprotei</taxon>
        <taxon>Thermoproteales</taxon>
        <taxon>Thermoproteaceae</taxon>
        <taxon>Pyrobaculum</taxon>
    </lineage>
</organism>
<dbReference type="eggNOG" id="arCOG05500">
    <property type="taxonomic scope" value="Archaea"/>
</dbReference>
<name>H6Q7Z3_PYROT</name>
<gene>
    <name evidence="3" type="ordered locus">Pogu_0623</name>
</gene>
<dbReference type="KEGG" id="pog:Pogu_0623"/>
<dbReference type="EMBL" id="CP003316">
    <property type="protein sequence ID" value="AFA38650.1"/>
    <property type="molecule type" value="Genomic_DNA"/>
</dbReference>
<sequence>MRRRDPLSEAINMLRQDFPGKSRSWIRRAILRLGDVRELKSGLYLVEGRRELGDWKPLYQVWFSEREGKWYCTCYFSHFGFARQRDICTHVAAVMLYRRYKKALEKAERRRVYVAEGEVECRGRLSANGELYAKPAVERLDLTFYASPKYKILVVSDVKRIVVKCNGLEVLELEGEEVPLATAKFLVERWHGR</sequence>
<evidence type="ECO:0000313" key="4">
    <source>
        <dbReference type="Proteomes" id="UP000009062"/>
    </source>
</evidence>
<reference evidence="3 4" key="1">
    <citation type="journal article" date="2012" name="Stand. Genomic Sci.">
        <title>Complete genome sequence of Pyrobaculum oguniense.</title>
        <authorList>
            <person name="Bernick D.L."/>
            <person name="Karplus K."/>
            <person name="Lui L.M."/>
            <person name="Coker J.K."/>
            <person name="Murphy J.N."/>
            <person name="Chan P.P."/>
            <person name="Cozen A.E."/>
            <person name="Lowe T.M."/>
        </authorList>
    </citation>
    <scope>NUCLEOTIDE SEQUENCE [LARGE SCALE GENOMIC DNA]</scope>
    <source>
        <strain evidence="3 4">TE7</strain>
    </source>
</reference>
<evidence type="ECO:0000256" key="1">
    <source>
        <dbReference type="PROSITE-ProRule" id="PRU00325"/>
    </source>
</evidence>
<keyword evidence="1" id="KW-0479">Metal-binding</keyword>
<protein>
    <submittedName>
        <fullName evidence="3">SWIM zinc finger protein</fullName>
    </submittedName>
</protein>
<proteinExistence type="predicted"/>
<keyword evidence="1" id="KW-0862">Zinc</keyword>
<evidence type="ECO:0000259" key="2">
    <source>
        <dbReference type="PROSITE" id="PS50966"/>
    </source>
</evidence>
<dbReference type="AlphaFoldDB" id="H6Q7Z3"/>
<dbReference type="HOGENOM" id="CLU_120796_0_0_2"/>
<accession>H6Q7Z3</accession>
<keyword evidence="4" id="KW-1185">Reference proteome</keyword>
<dbReference type="Proteomes" id="UP000009062">
    <property type="component" value="Chromosome"/>
</dbReference>
<dbReference type="PROSITE" id="PS50966">
    <property type="entry name" value="ZF_SWIM"/>
    <property type="match status" value="1"/>
</dbReference>
<dbReference type="Pfam" id="PF04434">
    <property type="entry name" value="SWIM"/>
    <property type="match status" value="1"/>
</dbReference>
<feature type="domain" description="SWIM-type" evidence="2">
    <location>
        <begin position="59"/>
        <end position="99"/>
    </location>
</feature>
<dbReference type="GO" id="GO:0008270">
    <property type="term" value="F:zinc ion binding"/>
    <property type="evidence" value="ECO:0007669"/>
    <property type="project" value="UniProtKB-KW"/>
</dbReference>
<evidence type="ECO:0000313" key="3">
    <source>
        <dbReference type="EMBL" id="AFA38650.1"/>
    </source>
</evidence>
<dbReference type="STRING" id="698757.Pogu_0623"/>
<keyword evidence="1" id="KW-0863">Zinc-finger</keyword>
<dbReference type="InterPro" id="IPR007527">
    <property type="entry name" value="Znf_SWIM"/>
</dbReference>